<dbReference type="Proteomes" id="UP000093053">
    <property type="component" value="Chromosome"/>
</dbReference>
<evidence type="ECO:0000313" key="2">
    <source>
        <dbReference type="EMBL" id="ANZ36483.1"/>
    </source>
</evidence>
<proteinExistence type="predicted"/>
<name>A0A1B2HFJ5_9PSEU</name>
<keyword evidence="3" id="KW-1185">Reference proteome</keyword>
<evidence type="ECO:0000313" key="3">
    <source>
        <dbReference type="Proteomes" id="UP000093053"/>
    </source>
</evidence>
<dbReference type="AlphaFoldDB" id="A0A1B2HFJ5"/>
<dbReference type="Pfam" id="PF17338">
    <property type="entry name" value="GP88"/>
    <property type="match status" value="1"/>
</dbReference>
<evidence type="ECO:0000259" key="1">
    <source>
        <dbReference type="Pfam" id="PF17338"/>
    </source>
</evidence>
<feature type="domain" description="Gene product 88" evidence="1">
    <location>
        <begin position="12"/>
        <end position="211"/>
    </location>
</feature>
<accession>A0A1B2HFJ5</accession>
<dbReference type="KEGG" id="led:BBK82_10800"/>
<gene>
    <name evidence="2" type="ORF">BBK82_10800</name>
</gene>
<organism evidence="2 3">
    <name type="scientific">Lentzea guizhouensis</name>
    <dbReference type="NCBI Taxonomy" id="1586287"/>
    <lineage>
        <taxon>Bacteria</taxon>
        <taxon>Bacillati</taxon>
        <taxon>Actinomycetota</taxon>
        <taxon>Actinomycetes</taxon>
        <taxon>Pseudonocardiales</taxon>
        <taxon>Pseudonocardiaceae</taxon>
        <taxon>Lentzea</taxon>
    </lineage>
</organism>
<reference evidence="2 3" key="1">
    <citation type="submission" date="2016-07" db="EMBL/GenBank/DDBJ databases">
        <title>Complete genome sequence of the Lentzea guizhouensis DHS C013.</title>
        <authorList>
            <person name="Cao C."/>
        </authorList>
    </citation>
    <scope>NUCLEOTIDE SEQUENCE [LARGE SCALE GENOMIC DNA]</scope>
    <source>
        <strain evidence="2 3">DHS C013</strain>
    </source>
</reference>
<dbReference type="RefSeq" id="WP_065914886.1">
    <property type="nucleotide sequence ID" value="NZ_CP016793.1"/>
</dbReference>
<dbReference type="EMBL" id="CP016793">
    <property type="protein sequence ID" value="ANZ36483.1"/>
    <property type="molecule type" value="Genomic_DNA"/>
</dbReference>
<dbReference type="InterPro" id="IPR020290">
    <property type="entry name" value="Gp88"/>
</dbReference>
<protein>
    <recommendedName>
        <fullName evidence="1">Gene product 88 domain-containing protein</fullName>
    </recommendedName>
</protein>
<sequence length="236" mass="26374">MITQNSGLRRHGIFNYSIPALAAKLADGRNVLTCPSAGVCANVCYARTGTYQFPQVKAKHARNLARYLDDPRQWRHDLVTELAAPKYRNGKLRVHDSGDYFSDDYVTDWMTVARAVPDVLVYSYTKEISRFKRLVEPDPPENFAWVYSYGGKEDHLINPATDRMADVFPSEEAITAAGWHTNAGSDLDAVLGPSPVGMAQNRIPHLRKAIGQRTFREWQATERTGTASAALNHPQP</sequence>